<reference evidence="3" key="1">
    <citation type="journal article" date="2020" name="PLoS Negl. Trop. Dis.">
        <title>High-quality nuclear genome for Sarcoptes scabiei-A critical resource for a neglected parasite.</title>
        <authorList>
            <person name="Korhonen P.K."/>
            <person name="Gasser R.B."/>
            <person name="Ma G."/>
            <person name="Wang T."/>
            <person name="Stroehlein A.J."/>
            <person name="Young N.D."/>
            <person name="Ang C.S."/>
            <person name="Fernando D.D."/>
            <person name="Lu H.C."/>
            <person name="Taylor S."/>
            <person name="Reynolds S.L."/>
            <person name="Mofiz E."/>
            <person name="Najaraj S.H."/>
            <person name="Gowda H."/>
            <person name="Madugundu A."/>
            <person name="Renuse S."/>
            <person name="Holt D."/>
            <person name="Pandey A."/>
            <person name="Papenfuss A.T."/>
            <person name="Fischer K."/>
        </authorList>
    </citation>
    <scope>NUCLEOTIDE SEQUENCE [LARGE SCALE GENOMIC DNA]</scope>
</reference>
<evidence type="ECO:0000313" key="3">
    <source>
        <dbReference type="Proteomes" id="UP000070412"/>
    </source>
</evidence>
<protein>
    <submittedName>
        <fullName evidence="1 2">Uncharacterized protein</fullName>
    </submittedName>
</protein>
<gene>
    <name evidence="1" type="ORF">SSS_8604</name>
</gene>
<dbReference type="Proteomes" id="UP000070412">
    <property type="component" value="Unassembled WGS sequence"/>
</dbReference>
<keyword evidence="3" id="KW-1185">Reference proteome</keyword>
<organism evidence="1">
    <name type="scientific">Sarcoptes scabiei</name>
    <name type="common">Itch mite</name>
    <name type="synonym">Acarus scabiei</name>
    <dbReference type="NCBI Taxonomy" id="52283"/>
    <lineage>
        <taxon>Eukaryota</taxon>
        <taxon>Metazoa</taxon>
        <taxon>Ecdysozoa</taxon>
        <taxon>Arthropoda</taxon>
        <taxon>Chelicerata</taxon>
        <taxon>Arachnida</taxon>
        <taxon>Acari</taxon>
        <taxon>Acariformes</taxon>
        <taxon>Sarcoptiformes</taxon>
        <taxon>Astigmata</taxon>
        <taxon>Psoroptidia</taxon>
        <taxon>Sarcoptoidea</taxon>
        <taxon>Sarcoptidae</taxon>
        <taxon>Sarcoptinae</taxon>
        <taxon>Sarcoptes</taxon>
    </lineage>
</organism>
<accession>A0A834RGB5</accession>
<name>A0A834RGB5_SARSC</name>
<dbReference type="EnsemblMetazoa" id="SSS_8604s_mrna">
    <property type="protein sequence ID" value="KAF7495022.1"/>
    <property type="gene ID" value="SSS_8604"/>
</dbReference>
<dbReference type="OMA" id="NCHTILY"/>
<sequence>MTDYMEKSILNRLKDYVNVFIDRLSKQKNLTNPNLSCHRILLFGNDSKNLNSIEFLFSQYLSALNQHDVHLIRSSYLPDLIDSKDISFFVSPSIESALNLSFIKIYYLQDYRNLIKHLIDISVDNKKQMLPIAILIDDVYSYLLNEREVSQEIETESSQPKRKRFKKNTVHNDDDLQILMRICCFLIETIEYCSLKLNRNTYLIIKIDLNHFYVDDLEKQRLFLQKLTTRYFSNEINVDQI</sequence>
<dbReference type="EMBL" id="WVUK01000050">
    <property type="protein sequence ID" value="KAF7495022.1"/>
    <property type="molecule type" value="Genomic_DNA"/>
</dbReference>
<reference evidence="2" key="3">
    <citation type="submission" date="2022-06" db="UniProtKB">
        <authorList>
            <consortium name="EnsemblMetazoa"/>
        </authorList>
    </citation>
    <scope>IDENTIFICATION</scope>
</reference>
<reference evidence="1" key="2">
    <citation type="submission" date="2020-01" db="EMBL/GenBank/DDBJ databases">
        <authorList>
            <person name="Korhonen P.K.K."/>
            <person name="Guangxu M.G."/>
            <person name="Wang T.W."/>
            <person name="Stroehlein A.J.S."/>
            <person name="Young N.D."/>
            <person name="Ang C.-S.A."/>
            <person name="Fernando D.W.F."/>
            <person name="Lu H.L."/>
            <person name="Taylor S.T."/>
            <person name="Ehtesham M.E.M."/>
            <person name="Najaraj S.H.N."/>
            <person name="Harsha G.H.G."/>
            <person name="Madugundu A.M."/>
            <person name="Renuse S.R."/>
            <person name="Holt D.H."/>
            <person name="Pandey A.P."/>
            <person name="Papenfuss A.P."/>
            <person name="Gasser R.B.G."/>
            <person name="Fischer K.F."/>
        </authorList>
    </citation>
    <scope>NUCLEOTIDE SEQUENCE</scope>
    <source>
        <strain evidence="1">SSS_KF_BRIS2020</strain>
    </source>
</reference>
<proteinExistence type="predicted"/>
<dbReference type="AlphaFoldDB" id="A0A834RGB5"/>
<evidence type="ECO:0000313" key="1">
    <source>
        <dbReference type="EMBL" id="KAF7495022.1"/>
    </source>
</evidence>
<dbReference type="OrthoDB" id="6500230at2759"/>
<evidence type="ECO:0000313" key="2">
    <source>
        <dbReference type="EnsemblMetazoa" id="KAF7495022.1"/>
    </source>
</evidence>